<feature type="active site" description="Proton donor" evidence="2">
    <location>
        <position position="68"/>
    </location>
</feature>
<dbReference type="KEGG" id="sre:PTSG_10786"/>
<dbReference type="SUPFAM" id="SSF51430">
    <property type="entry name" value="NAD(P)-linked oxidoreductase"/>
    <property type="match status" value="1"/>
</dbReference>
<dbReference type="GO" id="GO:0016652">
    <property type="term" value="F:oxidoreductase activity, acting on NAD(P)H as acceptor"/>
    <property type="evidence" value="ECO:0007669"/>
    <property type="project" value="InterPro"/>
</dbReference>
<feature type="domain" description="NADP-dependent oxidoreductase" evidence="5">
    <location>
        <begin position="25"/>
        <end position="286"/>
    </location>
</feature>
<dbReference type="PANTHER" id="PTHR11732">
    <property type="entry name" value="ALDO/KETO REDUCTASE"/>
    <property type="match status" value="1"/>
</dbReference>
<dbReference type="PRINTS" id="PR00069">
    <property type="entry name" value="ALDKETRDTASE"/>
</dbReference>
<evidence type="ECO:0000256" key="1">
    <source>
        <dbReference type="ARBA" id="ARBA00023002"/>
    </source>
</evidence>
<keyword evidence="7" id="KW-1185">Reference proteome</keyword>
<sequence length="306" mass="34162">MSSGLVFEEFLALSTGRLLPRLAFGTGTQWFRTKDGSSSRESAQVKLSGALHAALDAGFRHIDEAEMYGTEELTGEALEAWMTKHPHVKREDLFITSKIWRGLPNVRKTVETTLRNLRTPYVDLYLVHAPFIKQNDIDADLRTAWKELEALKEEGLIKDIGVSNFHVVHLKELLSFCKHAPVVNQIECHPHLLQPDLMAFCQEQNIVVSSYAPLASFGQRHEPTLALVQEIAAKHNLTPGQVLLQWNLAQGTAVITTSSKLDHIKESAGVLSGATITQEDVDAITKTAGEHRHRIFWQESFAALNL</sequence>
<dbReference type="Proteomes" id="UP000007799">
    <property type="component" value="Unassembled WGS sequence"/>
</dbReference>
<dbReference type="STRING" id="946362.F2UPX3"/>
<dbReference type="InterPro" id="IPR020471">
    <property type="entry name" value="AKR"/>
</dbReference>
<evidence type="ECO:0000313" key="6">
    <source>
        <dbReference type="EMBL" id="EGD79803.1"/>
    </source>
</evidence>
<dbReference type="CDD" id="cd19120">
    <property type="entry name" value="AKR_AKR3C2-3"/>
    <property type="match status" value="1"/>
</dbReference>
<dbReference type="InterPro" id="IPR023210">
    <property type="entry name" value="NADP_OxRdtase_dom"/>
</dbReference>
<keyword evidence="1" id="KW-0560">Oxidoreductase</keyword>
<dbReference type="PIRSF" id="PIRSF000097">
    <property type="entry name" value="AKR"/>
    <property type="match status" value="1"/>
</dbReference>
<dbReference type="eggNOG" id="KOG1577">
    <property type="taxonomic scope" value="Eukaryota"/>
</dbReference>
<feature type="site" description="Lowers pKa of active site Tyr" evidence="4">
    <location>
        <position position="98"/>
    </location>
</feature>
<dbReference type="Gene3D" id="3.20.20.100">
    <property type="entry name" value="NADP-dependent oxidoreductase domain"/>
    <property type="match status" value="1"/>
</dbReference>
<protein>
    <submittedName>
        <fullName evidence="6">2,5-didehydrogluconate reductase</fullName>
    </submittedName>
</protein>
<dbReference type="PROSITE" id="PS00062">
    <property type="entry name" value="ALDOKETO_REDUCTASE_2"/>
    <property type="match status" value="1"/>
</dbReference>
<dbReference type="RefSeq" id="XP_004988752.1">
    <property type="nucleotide sequence ID" value="XM_004988695.1"/>
</dbReference>
<dbReference type="InParanoid" id="F2UPX3"/>
<name>F2UPX3_SALR5</name>
<dbReference type="OMA" id="VHWPSEG"/>
<dbReference type="InterPro" id="IPR036812">
    <property type="entry name" value="NAD(P)_OxRdtase_dom_sf"/>
</dbReference>
<gene>
    <name evidence="6" type="ORF">PTSG_10786</name>
</gene>
<dbReference type="FunFam" id="3.20.20.100:FF:000002">
    <property type="entry name" value="2,5-diketo-D-gluconic acid reductase A"/>
    <property type="match status" value="1"/>
</dbReference>
<evidence type="ECO:0000256" key="2">
    <source>
        <dbReference type="PIRSR" id="PIRSR000097-1"/>
    </source>
</evidence>
<organism evidence="7">
    <name type="scientific">Salpingoeca rosetta (strain ATCC 50818 / BSB-021)</name>
    <dbReference type="NCBI Taxonomy" id="946362"/>
    <lineage>
        <taxon>Eukaryota</taxon>
        <taxon>Choanoflagellata</taxon>
        <taxon>Craspedida</taxon>
        <taxon>Salpingoecidae</taxon>
        <taxon>Salpingoeca</taxon>
    </lineage>
</organism>
<evidence type="ECO:0000256" key="4">
    <source>
        <dbReference type="PIRSR" id="PIRSR000097-3"/>
    </source>
</evidence>
<evidence type="ECO:0000313" key="7">
    <source>
        <dbReference type="Proteomes" id="UP000007799"/>
    </source>
</evidence>
<dbReference type="EMBL" id="GL832988">
    <property type="protein sequence ID" value="EGD79803.1"/>
    <property type="molecule type" value="Genomic_DNA"/>
</dbReference>
<dbReference type="InterPro" id="IPR018170">
    <property type="entry name" value="Aldo/ket_reductase_CS"/>
</dbReference>
<dbReference type="OrthoDB" id="416253at2759"/>
<accession>F2UPX3</accession>
<reference evidence="6" key="1">
    <citation type="submission" date="2009-08" db="EMBL/GenBank/DDBJ databases">
        <title>Annotation of Salpingoeca rosetta.</title>
        <authorList>
            <consortium name="The Broad Institute Genome Sequencing Platform"/>
            <person name="Russ C."/>
            <person name="Cuomo C."/>
            <person name="Burger G."/>
            <person name="Gray M.W."/>
            <person name="Holland P.W.H."/>
            <person name="King N."/>
            <person name="Lang F.B.F."/>
            <person name="Roger A.J."/>
            <person name="Ruiz-Trillo I."/>
            <person name="Young S.K."/>
            <person name="Zeng Q."/>
            <person name="Gargeya S."/>
            <person name="Alvarado L."/>
            <person name="Berlin A."/>
            <person name="Chapman S.B."/>
            <person name="Chen Z."/>
            <person name="Freedman E."/>
            <person name="Gellesch M."/>
            <person name="Goldberg J."/>
            <person name="Griggs A."/>
            <person name="Gujja S."/>
            <person name="Heilman E."/>
            <person name="Heiman D."/>
            <person name="Howarth C."/>
            <person name="Mehta T."/>
            <person name="Neiman D."/>
            <person name="Pearson M."/>
            <person name="Roberts A."/>
            <person name="Saif S."/>
            <person name="Shea T."/>
            <person name="Shenoy N."/>
            <person name="Sisk P."/>
            <person name="Stolte C."/>
            <person name="Sykes S."/>
            <person name="White J."/>
            <person name="Yandava C."/>
            <person name="Haas B."/>
            <person name="Nusbaum C."/>
            <person name="Birren B."/>
        </authorList>
    </citation>
    <scope>NUCLEOTIDE SEQUENCE [LARGE SCALE GENOMIC DNA]</scope>
    <source>
        <strain evidence="6">ATCC 50818</strain>
    </source>
</reference>
<dbReference type="GeneID" id="16069291"/>
<evidence type="ECO:0000259" key="5">
    <source>
        <dbReference type="Pfam" id="PF00248"/>
    </source>
</evidence>
<dbReference type="AlphaFoldDB" id="F2UPX3"/>
<evidence type="ECO:0000256" key="3">
    <source>
        <dbReference type="PIRSR" id="PIRSR000097-2"/>
    </source>
</evidence>
<dbReference type="InterPro" id="IPR044494">
    <property type="entry name" value="AKR3C2/3"/>
</dbReference>
<dbReference type="GO" id="GO:0016616">
    <property type="term" value="F:oxidoreductase activity, acting on the CH-OH group of donors, NAD or NADP as acceptor"/>
    <property type="evidence" value="ECO:0007669"/>
    <property type="project" value="UniProtKB-ARBA"/>
</dbReference>
<dbReference type="Pfam" id="PF00248">
    <property type="entry name" value="Aldo_ket_red"/>
    <property type="match status" value="1"/>
</dbReference>
<feature type="binding site" evidence="3">
    <location>
        <position position="128"/>
    </location>
    <ligand>
        <name>substrate</name>
    </ligand>
</feature>
<proteinExistence type="predicted"/>